<dbReference type="GO" id="GO:1902025">
    <property type="term" value="P:nitrate import"/>
    <property type="evidence" value="ECO:0007669"/>
    <property type="project" value="TreeGrafter"/>
</dbReference>
<keyword evidence="5" id="KW-0372">Hormone</keyword>
<feature type="chain" id="PRO_5032637078" evidence="9">
    <location>
        <begin position="31"/>
        <end position="110"/>
    </location>
</feature>
<dbReference type="GO" id="GO:0005179">
    <property type="term" value="F:hormone activity"/>
    <property type="evidence" value="ECO:0007669"/>
    <property type="project" value="UniProtKB-KW"/>
</dbReference>
<protein>
    <submittedName>
        <fullName evidence="10">Uncharacterized protein</fullName>
    </submittedName>
</protein>
<evidence type="ECO:0000313" key="11">
    <source>
        <dbReference type="Proteomes" id="UP000636709"/>
    </source>
</evidence>
<dbReference type="PANTHER" id="PTHR33348:SF41">
    <property type="entry name" value="DIRIGENT PROTEIN"/>
    <property type="match status" value="1"/>
</dbReference>
<dbReference type="GO" id="GO:2000280">
    <property type="term" value="P:regulation of root development"/>
    <property type="evidence" value="ECO:0007669"/>
    <property type="project" value="TreeGrafter"/>
</dbReference>
<dbReference type="GO" id="GO:1901371">
    <property type="term" value="P:regulation of leaf morphogenesis"/>
    <property type="evidence" value="ECO:0007669"/>
    <property type="project" value="TreeGrafter"/>
</dbReference>
<feature type="signal peptide" evidence="9">
    <location>
        <begin position="1"/>
        <end position="30"/>
    </location>
</feature>
<evidence type="ECO:0000313" key="10">
    <source>
        <dbReference type="EMBL" id="KAF8698671.1"/>
    </source>
</evidence>
<organism evidence="10 11">
    <name type="scientific">Digitaria exilis</name>
    <dbReference type="NCBI Taxonomy" id="1010633"/>
    <lineage>
        <taxon>Eukaryota</taxon>
        <taxon>Viridiplantae</taxon>
        <taxon>Streptophyta</taxon>
        <taxon>Embryophyta</taxon>
        <taxon>Tracheophyta</taxon>
        <taxon>Spermatophyta</taxon>
        <taxon>Magnoliopsida</taxon>
        <taxon>Liliopsida</taxon>
        <taxon>Poales</taxon>
        <taxon>Poaceae</taxon>
        <taxon>PACMAD clade</taxon>
        <taxon>Panicoideae</taxon>
        <taxon>Panicodae</taxon>
        <taxon>Paniceae</taxon>
        <taxon>Anthephorinae</taxon>
        <taxon>Digitaria</taxon>
    </lineage>
</organism>
<sequence length="110" mass="11401">MALNQNINVCTSALLLLALVTFSQFLASQGRPLPIGSSYIATVNGRNLLSHVSGSVPKEGMVEGTVTPSYEIHDDKGSIVGASDVRPTTPGSSPGIGHAFINKNGPGRKL</sequence>
<evidence type="ECO:0000256" key="8">
    <source>
        <dbReference type="SAM" id="MobiDB-lite"/>
    </source>
</evidence>
<keyword evidence="7" id="KW-0379">Hydroxylation</keyword>
<dbReference type="Proteomes" id="UP000636709">
    <property type="component" value="Unassembled WGS sequence"/>
</dbReference>
<proteinExistence type="inferred from homology"/>
<dbReference type="InterPro" id="IPR033250">
    <property type="entry name" value="CEP"/>
</dbReference>
<comment type="caution">
    <text evidence="10">The sequence shown here is derived from an EMBL/GenBank/DDBJ whole genome shotgun (WGS) entry which is preliminary data.</text>
</comment>
<reference evidence="10" key="1">
    <citation type="submission" date="2020-07" db="EMBL/GenBank/DDBJ databases">
        <title>Genome sequence and genetic diversity analysis of an under-domesticated orphan crop, white fonio (Digitaria exilis).</title>
        <authorList>
            <person name="Bennetzen J.L."/>
            <person name="Chen S."/>
            <person name="Ma X."/>
            <person name="Wang X."/>
            <person name="Yssel A.E.J."/>
            <person name="Chaluvadi S.R."/>
            <person name="Johnson M."/>
            <person name="Gangashetty P."/>
            <person name="Hamidou F."/>
            <person name="Sanogo M.D."/>
            <person name="Zwaenepoel A."/>
            <person name="Wallace J."/>
            <person name="Van De Peer Y."/>
            <person name="Van Deynze A."/>
        </authorList>
    </citation>
    <scope>NUCLEOTIDE SEQUENCE</scope>
    <source>
        <tissue evidence="10">Leaves</tissue>
    </source>
</reference>
<evidence type="ECO:0000256" key="6">
    <source>
        <dbReference type="ARBA" id="ARBA00022729"/>
    </source>
</evidence>
<evidence type="ECO:0000256" key="4">
    <source>
        <dbReference type="ARBA" id="ARBA00022525"/>
    </source>
</evidence>
<keyword evidence="4" id="KW-0964">Secreted</keyword>
<evidence type="ECO:0000256" key="2">
    <source>
        <dbReference type="ARBA" id="ARBA00008963"/>
    </source>
</evidence>
<name>A0A835EJB5_9POAL</name>
<dbReference type="AlphaFoldDB" id="A0A835EJB5"/>
<evidence type="ECO:0000256" key="9">
    <source>
        <dbReference type="SAM" id="SignalP"/>
    </source>
</evidence>
<dbReference type="GO" id="GO:0006995">
    <property type="term" value="P:cellular response to nitrogen starvation"/>
    <property type="evidence" value="ECO:0007669"/>
    <property type="project" value="UniProtKB-ARBA"/>
</dbReference>
<dbReference type="OrthoDB" id="1863260at2759"/>
<feature type="region of interest" description="Disordered" evidence="8">
    <location>
        <begin position="77"/>
        <end position="110"/>
    </location>
</feature>
<dbReference type="EMBL" id="JACEFO010001862">
    <property type="protein sequence ID" value="KAF8698671.1"/>
    <property type="molecule type" value="Genomic_DNA"/>
</dbReference>
<comment type="similarity">
    <text evidence="2">Belongs to the C-terminally encoded plant signaling peptide (CEP) family.</text>
</comment>
<keyword evidence="11" id="KW-1185">Reference proteome</keyword>
<keyword evidence="3" id="KW-0052">Apoplast</keyword>
<evidence type="ECO:0000256" key="3">
    <source>
        <dbReference type="ARBA" id="ARBA00022523"/>
    </source>
</evidence>
<evidence type="ECO:0000256" key="5">
    <source>
        <dbReference type="ARBA" id="ARBA00022702"/>
    </source>
</evidence>
<gene>
    <name evidence="10" type="ORF">HU200_034920</name>
</gene>
<accession>A0A835EJB5</accession>
<evidence type="ECO:0000256" key="7">
    <source>
        <dbReference type="ARBA" id="ARBA00023278"/>
    </source>
</evidence>
<dbReference type="PANTHER" id="PTHR33348">
    <property type="entry name" value="PRECURSOR OF CEP5"/>
    <property type="match status" value="1"/>
</dbReference>
<comment type="subcellular location">
    <subcellularLocation>
        <location evidence="1">Secreted</location>
        <location evidence="1">Extracellular space</location>
        <location evidence="1">Apoplast</location>
    </subcellularLocation>
</comment>
<dbReference type="GO" id="GO:0048364">
    <property type="term" value="P:root development"/>
    <property type="evidence" value="ECO:0007669"/>
    <property type="project" value="InterPro"/>
</dbReference>
<evidence type="ECO:0000256" key="1">
    <source>
        <dbReference type="ARBA" id="ARBA00004271"/>
    </source>
</evidence>
<dbReference type="GO" id="GO:0048046">
    <property type="term" value="C:apoplast"/>
    <property type="evidence" value="ECO:0007669"/>
    <property type="project" value="UniProtKB-SubCell"/>
</dbReference>
<keyword evidence="6 9" id="KW-0732">Signal</keyword>